<accession>A0ABR2M0V8</accession>
<keyword evidence="3" id="KW-1185">Reference proteome</keyword>
<gene>
    <name evidence="2" type="ORF">KSP40_PGU021053</name>
</gene>
<evidence type="ECO:0000313" key="2">
    <source>
        <dbReference type="EMBL" id="KAK8955957.1"/>
    </source>
</evidence>
<sequence length="144" mass="15433">MENNVVGLGCAIRDHSGGLIAVVGVQLRSRSVCMTELRAAQAALNLATQLDDAFIGAILEGDSCDVCTHLNKILVGSYLDNYEASIGRLLLSFPKIVASLINCKANSVVDHIAKNACLLDFEWFRGMPLTTSLAQLLAHDATFL</sequence>
<protein>
    <recommendedName>
        <fullName evidence="1">RNase H type-1 domain-containing protein</fullName>
    </recommendedName>
</protein>
<dbReference type="SUPFAM" id="SSF53098">
    <property type="entry name" value="Ribonuclease H-like"/>
    <property type="match status" value="1"/>
</dbReference>
<evidence type="ECO:0000313" key="3">
    <source>
        <dbReference type="Proteomes" id="UP001412067"/>
    </source>
</evidence>
<dbReference type="InterPro" id="IPR002156">
    <property type="entry name" value="RNaseH_domain"/>
</dbReference>
<proteinExistence type="predicted"/>
<feature type="domain" description="RNase H type-1" evidence="1">
    <location>
        <begin position="6"/>
        <end position="116"/>
    </location>
</feature>
<dbReference type="InterPro" id="IPR012337">
    <property type="entry name" value="RNaseH-like_sf"/>
</dbReference>
<comment type="caution">
    <text evidence="2">The sequence shown here is derived from an EMBL/GenBank/DDBJ whole genome shotgun (WGS) entry which is preliminary data.</text>
</comment>
<dbReference type="Gene3D" id="3.30.420.10">
    <property type="entry name" value="Ribonuclease H-like superfamily/Ribonuclease H"/>
    <property type="match status" value="1"/>
</dbReference>
<dbReference type="InterPro" id="IPR036397">
    <property type="entry name" value="RNaseH_sf"/>
</dbReference>
<dbReference type="Proteomes" id="UP001412067">
    <property type="component" value="Unassembled WGS sequence"/>
</dbReference>
<dbReference type="PANTHER" id="PTHR47723:SF19">
    <property type="entry name" value="POLYNUCLEOTIDYL TRANSFERASE, RIBONUCLEASE H-LIKE SUPERFAMILY PROTEIN"/>
    <property type="match status" value="1"/>
</dbReference>
<dbReference type="EMBL" id="JBBWWR010000013">
    <property type="protein sequence ID" value="KAK8955957.1"/>
    <property type="molecule type" value="Genomic_DNA"/>
</dbReference>
<dbReference type="PANTHER" id="PTHR47723">
    <property type="entry name" value="OS05G0353850 PROTEIN"/>
    <property type="match status" value="1"/>
</dbReference>
<name>A0ABR2M0V8_9ASPA</name>
<dbReference type="Pfam" id="PF13456">
    <property type="entry name" value="RVT_3"/>
    <property type="match status" value="1"/>
</dbReference>
<organism evidence="2 3">
    <name type="scientific">Platanthera guangdongensis</name>
    <dbReference type="NCBI Taxonomy" id="2320717"/>
    <lineage>
        <taxon>Eukaryota</taxon>
        <taxon>Viridiplantae</taxon>
        <taxon>Streptophyta</taxon>
        <taxon>Embryophyta</taxon>
        <taxon>Tracheophyta</taxon>
        <taxon>Spermatophyta</taxon>
        <taxon>Magnoliopsida</taxon>
        <taxon>Liliopsida</taxon>
        <taxon>Asparagales</taxon>
        <taxon>Orchidaceae</taxon>
        <taxon>Orchidoideae</taxon>
        <taxon>Orchideae</taxon>
        <taxon>Orchidinae</taxon>
        <taxon>Platanthera</taxon>
    </lineage>
</organism>
<evidence type="ECO:0000259" key="1">
    <source>
        <dbReference type="Pfam" id="PF13456"/>
    </source>
</evidence>
<reference evidence="2 3" key="1">
    <citation type="journal article" date="2022" name="Nat. Plants">
        <title>Genomes of leafy and leafless Platanthera orchids illuminate the evolution of mycoheterotrophy.</title>
        <authorList>
            <person name="Li M.H."/>
            <person name="Liu K.W."/>
            <person name="Li Z."/>
            <person name="Lu H.C."/>
            <person name="Ye Q.L."/>
            <person name="Zhang D."/>
            <person name="Wang J.Y."/>
            <person name="Li Y.F."/>
            <person name="Zhong Z.M."/>
            <person name="Liu X."/>
            <person name="Yu X."/>
            <person name="Liu D.K."/>
            <person name="Tu X.D."/>
            <person name="Liu B."/>
            <person name="Hao Y."/>
            <person name="Liao X.Y."/>
            <person name="Jiang Y.T."/>
            <person name="Sun W.H."/>
            <person name="Chen J."/>
            <person name="Chen Y.Q."/>
            <person name="Ai Y."/>
            <person name="Zhai J.W."/>
            <person name="Wu S.S."/>
            <person name="Zhou Z."/>
            <person name="Hsiao Y.Y."/>
            <person name="Wu W.L."/>
            <person name="Chen Y.Y."/>
            <person name="Lin Y.F."/>
            <person name="Hsu J.L."/>
            <person name="Li C.Y."/>
            <person name="Wang Z.W."/>
            <person name="Zhao X."/>
            <person name="Zhong W.Y."/>
            <person name="Ma X.K."/>
            <person name="Ma L."/>
            <person name="Huang J."/>
            <person name="Chen G.Z."/>
            <person name="Huang M.Z."/>
            <person name="Huang L."/>
            <person name="Peng D.H."/>
            <person name="Luo Y.B."/>
            <person name="Zou S.Q."/>
            <person name="Chen S.P."/>
            <person name="Lan S."/>
            <person name="Tsai W.C."/>
            <person name="Van de Peer Y."/>
            <person name="Liu Z.J."/>
        </authorList>
    </citation>
    <scope>NUCLEOTIDE SEQUENCE [LARGE SCALE GENOMIC DNA]</scope>
    <source>
        <strain evidence="2">Lor288</strain>
    </source>
</reference>
<dbReference type="InterPro" id="IPR053151">
    <property type="entry name" value="RNase_H-like"/>
</dbReference>